<dbReference type="Pfam" id="PF06429">
    <property type="entry name" value="Flg_bbr_C"/>
    <property type="match status" value="1"/>
</dbReference>
<feature type="domain" description="Flagellar basal body rod protein N-terminal" evidence="3">
    <location>
        <begin position="7"/>
        <end position="35"/>
    </location>
</feature>
<feature type="domain" description="Flagellar basal-body/hook protein C-terminal" evidence="4">
    <location>
        <begin position="232"/>
        <end position="275"/>
    </location>
</feature>
<dbReference type="PANTHER" id="PTHR30435:SF19">
    <property type="entry name" value="FLAGELLAR BASAL-BODY ROD PROTEIN FLGG"/>
    <property type="match status" value="1"/>
</dbReference>
<dbReference type="InterPro" id="IPR020013">
    <property type="entry name" value="Flagellar_FlgE/F/G"/>
</dbReference>
<dbReference type="InterPro" id="IPR019776">
    <property type="entry name" value="Flagellar_basal_body_rod_CS"/>
</dbReference>
<dbReference type="GO" id="GO:0009425">
    <property type="term" value="C:bacterial-type flagellum basal body"/>
    <property type="evidence" value="ECO:0007669"/>
    <property type="project" value="UniProtKB-SubCell"/>
</dbReference>
<keyword evidence="6" id="KW-1185">Reference proteome</keyword>
<evidence type="ECO:0000259" key="4">
    <source>
        <dbReference type="Pfam" id="PF06429"/>
    </source>
</evidence>
<dbReference type="InterPro" id="IPR010930">
    <property type="entry name" value="Flg_bb/hook_C_dom"/>
</dbReference>
<dbReference type="AlphaFoldDB" id="A0A380BEL7"/>
<evidence type="ECO:0000313" key="5">
    <source>
        <dbReference type="EMBL" id="SUI99118.1"/>
    </source>
</evidence>
<sequence length="278" mass="30771">MIRTMITATNTMNQLQHQFDIIGNNLANASTHGFKASQASFQEMLYEQFTNDKADRAPRQSPVGIRYGTGAKIAQTQMNWKLGSLQATERQLDFALTTPKQYFNVIMPTEGGEETVYTRQGSFYITPIEGGQLMLVNDDGNPIANAQGMPIVFNDDVAHYSVQPGGILEVTGNNGTVTSIELGITVIERPNFMEHLSGTYIGLPRNMAELGVTEEEIFTNLQGADRNIIGLQNGVLETSNVHYEKEMTDLINVQRNYQFNARAVTLADQMLGLINGIR</sequence>
<evidence type="ECO:0000259" key="3">
    <source>
        <dbReference type="Pfam" id="PF00460"/>
    </source>
</evidence>
<evidence type="ECO:0000256" key="1">
    <source>
        <dbReference type="ARBA" id="ARBA00009677"/>
    </source>
</evidence>
<proteinExistence type="inferred from homology"/>
<name>A0A380BEL7_SPOPA</name>
<protein>
    <submittedName>
        <fullName evidence="5">Distal rod protein</fullName>
    </submittedName>
</protein>
<comment type="similarity">
    <text evidence="1 2">Belongs to the flagella basal body rod proteins family.</text>
</comment>
<gene>
    <name evidence="5" type="primary">flgG_2</name>
    <name evidence="5" type="ORF">NCTC4822_00456</name>
</gene>
<evidence type="ECO:0000256" key="2">
    <source>
        <dbReference type="RuleBase" id="RU362116"/>
    </source>
</evidence>
<comment type="subcellular location">
    <subcellularLocation>
        <location evidence="2">Bacterial flagellum basal body</location>
    </subcellularLocation>
</comment>
<dbReference type="EMBL" id="UGYZ01000002">
    <property type="protein sequence ID" value="SUI99118.1"/>
    <property type="molecule type" value="Genomic_DNA"/>
</dbReference>
<reference evidence="5 6" key="1">
    <citation type="submission" date="2018-06" db="EMBL/GenBank/DDBJ databases">
        <authorList>
            <consortium name="Pathogen Informatics"/>
            <person name="Doyle S."/>
        </authorList>
    </citation>
    <scope>NUCLEOTIDE SEQUENCE [LARGE SCALE GENOMIC DNA]</scope>
    <source>
        <strain evidence="6">ATCC 11859 / DSM 33 / NCIB 8841 / NCTC 4822</strain>
    </source>
</reference>
<dbReference type="Pfam" id="PF00460">
    <property type="entry name" value="Flg_bb_rod"/>
    <property type="match status" value="1"/>
</dbReference>
<accession>A0A380BEL7</accession>
<dbReference type="GO" id="GO:0071978">
    <property type="term" value="P:bacterial-type flagellum-dependent swarming motility"/>
    <property type="evidence" value="ECO:0007669"/>
    <property type="project" value="TreeGrafter"/>
</dbReference>
<evidence type="ECO:0000313" key="6">
    <source>
        <dbReference type="Proteomes" id="UP000254519"/>
    </source>
</evidence>
<organism evidence="5 6">
    <name type="scientific">Sporosarcina pasteurii</name>
    <name type="common">Bacillus pasteurii</name>
    <dbReference type="NCBI Taxonomy" id="1474"/>
    <lineage>
        <taxon>Bacteria</taxon>
        <taxon>Bacillati</taxon>
        <taxon>Bacillota</taxon>
        <taxon>Bacilli</taxon>
        <taxon>Bacillales</taxon>
        <taxon>Caryophanaceae</taxon>
        <taxon>Sporosarcina</taxon>
    </lineage>
</organism>
<dbReference type="PROSITE" id="PS00588">
    <property type="entry name" value="FLAGELLA_BB_ROD"/>
    <property type="match status" value="1"/>
</dbReference>
<dbReference type="OrthoDB" id="9804559at2"/>
<dbReference type="Proteomes" id="UP000254519">
    <property type="component" value="Unassembled WGS sequence"/>
</dbReference>
<dbReference type="InterPro" id="IPR001444">
    <property type="entry name" value="Flag_bb_rod_N"/>
</dbReference>
<dbReference type="NCBIfam" id="TIGR03506">
    <property type="entry name" value="FlgEFG_subfam"/>
    <property type="match status" value="1"/>
</dbReference>
<dbReference type="RefSeq" id="WP_115359950.1">
    <property type="nucleotide sequence ID" value="NZ_CP038012.1"/>
</dbReference>
<dbReference type="PANTHER" id="PTHR30435">
    <property type="entry name" value="FLAGELLAR PROTEIN"/>
    <property type="match status" value="1"/>
</dbReference>
<keyword evidence="2" id="KW-0975">Bacterial flagellum</keyword>